<keyword evidence="2 6" id="KW-0812">Transmembrane</keyword>
<accession>A0A4V1ERP4</accession>
<dbReference type="GO" id="GO:0020037">
    <property type="term" value="F:heme binding"/>
    <property type="evidence" value="ECO:0007669"/>
    <property type="project" value="InterPro"/>
</dbReference>
<dbReference type="Proteomes" id="UP000298602">
    <property type="component" value="Chromosome"/>
</dbReference>
<dbReference type="InterPro" id="IPR017562">
    <property type="entry name" value="Cyt_c_biogenesis_CcsA"/>
</dbReference>
<organism evidence="8 9">
    <name type="scientific">Desulfoglaeba alkanexedens ALDC</name>
    <dbReference type="NCBI Taxonomy" id="980445"/>
    <lineage>
        <taxon>Bacteria</taxon>
        <taxon>Pseudomonadati</taxon>
        <taxon>Thermodesulfobacteriota</taxon>
        <taxon>Syntrophobacteria</taxon>
        <taxon>Syntrophobacterales</taxon>
        <taxon>Syntrophobacteraceae</taxon>
        <taxon>Desulfoglaeba</taxon>
    </lineage>
</organism>
<dbReference type="NCBIfam" id="TIGR03144">
    <property type="entry name" value="cytochr_II_ccsB"/>
    <property type="match status" value="1"/>
</dbReference>
<dbReference type="InterPro" id="IPR045062">
    <property type="entry name" value="Cyt_c_biogenesis_CcsA/CcmC"/>
</dbReference>
<dbReference type="AlphaFoldDB" id="A0A4V1ERP4"/>
<evidence type="ECO:0000313" key="8">
    <source>
        <dbReference type="EMBL" id="QCQ22351.1"/>
    </source>
</evidence>
<keyword evidence="3" id="KW-0201">Cytochrome c-type biogenesis</keyword>
<feature type="transmembrane region" description="Helical" evidence="6">
    <location>
        <begin position="130"/>
        <end position="152"/>
    </location>
</feature>
<feature type="transmembrane region" description="Helical" evidence="6">
    <location>
        <begin position="61"/>
        <end position="82"/>
    </location>
</feature>
<feature type="transmembrane region" description="Helical" evidence="6">
    <location>
        <begin position="37"/>
        <end position="55"/>
    </location>
</feature>
<dbReference type="GO" id="GO:0005886">
    <property type="term" value="C:plasma membrane"/>
    <property type="evidence" value="ECO:0007669"/>
    <property type="project" value="TreeGrafter"/>
</dbReference>
<evidence type="ECO:0000259" key="7">
    <source>
        <dbReference type="Pfam" id="PF01578"/>
    </source>
</evidence>
<sequence length="273" mass="30587">MESIFLILATICYALGTVGYLVYLFREQDGVHRTAWTFLLAGAVLHGGAIVLRSVDRGHLAVTGSSEALSFFSWLLVVVYLIIQGRIGLRILGTFVSPLAVVFMLASRILPETILPSNAILRSTWVTIHVISLFSANALFAVAFCTAVMYLLQEREIKQKRFGLFFSRLPSLDRLDRIGRFCLLAGFPLMTAGLVTGFIYANSVWRSPWNWDPKEIFALITWCIYAVLLHERLAVGWRGRKAAWLAIFGFSAVLVTFLGVNLVFKGHHTVFIR</sequence>
<dbReference type="KEGG" id="dax:FDQ92_09375"/>
<dbReference type="PANTHER" id="PTHR30071">
    <property type="entry name" value="HEME EXPORTER PROTEIN C"/>
    <property type="match status" value="1"/>
</dbReference>
<reference evidence="8 9" key="1">
    <citation type="submission" date="2019-05" db="EMBL/GenBank/DDBJ databases">
        <title>The Complete Genome Sequence of the n-alkane-degrading Desulfoglaeba alkanexedens ALDC reveals multiple alkylsuccinate synthase gene clusters.</title>
        <authorList>
            <person name="Callaghan A.V."/>
            <person name="Davidova I.A."/>
            <person name="Duncan K.E."/>
            <person name="Morris B."/>
            <person name="McInerney M.J."/>
        </authorList>
    </citation>
    <scope>NUCLEOTIDE SEQUENCE [LARGE SCALE GENOMIC DNA]</scope>
    <source>
        <strain evidence="8 9">ALDC</strain>
    </source>
</reference>
<feature type="transmembrane region" description="Helical" evidence="6">
    <location>
        <begin position="89"/>
        <end position="110"/>
    </location>
</feature>
<proteinExistence type="predicted"/>
<evidence type="ECO:0000256" key="6">
    <source>
        <dbReference type="SAM" id="Phobius"/>
    </source>
</evidence>
<dbReference type="InterPro" id="IPR002541">
    <property type="entry name" value="Cyt_c_assembly"/>
</dbReference>
<evidence type="ECO:0000313" key="9">
    <source>
        <dbReference type="Proteomes" id="UP000298602"/>
    </source>
</evidence>
<keyword evidence="9" id="KW-1185">Reference proteome</keyword>
<evidence type="ECO:0000256" key="5">
    <source>
        <dbReference type="ARBA" id="ARBA00023136"/>
    </source>
</evidence>
<dbReference type="GO" id="GO:0017004">
    <property type="term" value="P:cytochrome complex assembly"/>
    <property type="evidence" value="ECO:0007669"/>
    <property type="project" value="UniProtKB-KW"/>
</dbReference>
<comment type="subcellular location">
    <subcellularLocation>
        <location evidence="1">Membrane</location>
        <topology evidence="1">Multi-pass membrane protein</topology>
    </subcellularLocation>
</comment>
<gene>
    <name evidence="8" type="primary">ccsB</name>
    <name evidence="8" type="ORF">FDQ92_09375</name>
</gene>
<feature type="transmembrane region" description="Helical" evidence="6">
    <location>
        <begin position="242"/>
        <end position="264"/>
    </location>
</feature>
<reference evidence="8 9" key="2">
    <citation type="submission" date="2019-05" db="EMBL/GenBank/DDBJ databases">
        <authorList>
            <person name="Suflita J.M."/>
            <person name="Marks C.R."/>
        </authorList>
    </citation>
    <scope>NUCLEOTIDE SEQUENCE [LARGE SCALE GENOMIC DNA]</scope>
    <source>
        <strain evidence="8 9">ALDC</strain>
    </source>
</reference>
<dbReference type="Pfam" id="PF01578">
    <property type="entry name" value="Cytochrom_C_asm"/>
    <property type="match status" value="1"/>
</dbReference>
<keyword evidence="4 6" id="KW-1133">Transmembrane helix</keyword>
<feature type="transmembrane region" description="Helical" evidence="6">
    <location>
        <begin position="6"/>
        <end position="25"/>
    </location>
</feature>
<evidence type="ECO:0000256" key="2">
    <source>
        <dbReference type="ARBA" id="ARBA00022692"/>
    </source>
</evidence>
<evidence type="ECO:0000256" key="4">
    <source>
        <dbReference type="ARBA" id="ARBA00022989"/>
    </source>
</evidence>
<evidence type="ECO:0000256" key="1">
    <source>
        <dbReference type="ARBA" id="ARBA00004141"/>
    </source>
</evidence>
<feature type="transmembrane region" description="Helical" evidence="6">
    <location>
        <begin position="181"/>
        <end position="201"/>
    </location>
</feature>
<dbReference type="EMBL" id="CP040098">
    <property type="protein sequence ID" value="QCQ22351.1"/>
    <property type="molecule type" value="Genomic_DNA"/>
</dbReference>
<protein>
    <submittedName>
        <fullName evidence="8">C-type cytochrome biogenesis protein CcsB</fullName>
    </submittedName>
</protein>
<dbReference type="PANTHER" id="PTHR30071:SF1">
    <property type="entry name" value="CYTOCHROME B_B6 PROTEIN-RELATED"/>
    <property type="match status" value="1"/>
</dbReference>
<dbReference type="RefSeq" id="WP_137424457.1">
    <property type="nucleotide sequence ID" value="NZ_CP040098.1"/>
</dbReference>
<keyword evidence="5 6" id="KW-0472">Membrane</keyword>
<feature type="domain" description="Cytochrome c assembly protein" evidence="7">
    <location>
        <begin position="66"/>
        <end position="268"/>
    </location>
</feature>
<feature type="transmembrane region" description="Helical" evidence="6">
    <location>
        <begin position="216"/>
        <end position="235"/>
    </location>
</feature>
<name>A0A4V1ERP4_9BACT</name>
<dbReference type="OrthoDB" id="9814290at2"/>
<evidence type="ECO:0000256" key="3">
    <source>
        <dbReference type="ARBA" id="ARBA00022748"/>
    </source>
</evidence>